<dbReference type="Pfam" id="PF00923">
    <property type="entry name" value="TAL_FSA"/>
    <property type="match status" value="1"/>
</dbReference>
<keyword evidence="1" id="KW-0704">Schiff base</keyword>
<evidence type="ECO:0000313" key="3">
    <source>
        <dbReference type="Proteomes" id="UP001652503"/>
    </source>
</evidence>
<name>A0ABT2Z0Z9_9RHOB</name>
<organism evidence="2 3">
    <name type="scientific">Albidovulum sediminicola</name>
    <dbReference type="NCBI Taxonomy" id="2984331"/>
    <lineage>
        <taxon>Bacteria</taxon>
        <taxon>Pseudomonadati</taxon>
        <taxon>Pseudomonadota</taxon>
        <taxon>Alphaproteobacteria</taxon>
        <taxon>Rhodobacterales</taxon>
        <taxon>Paracoccaceae</taxon>
        <taxon>Albidovulum</taxon>
    </lineage>
</organism>
<dbReference type="SUPFAM" id="SSF51569">
    <property type="entry name" value="Aldolase"/>
    <property type="match status" value="1"/>
</dbReference>
<reference evidence="2 3" key="1">
    <citation type="submission" date="2022-10" db="EMBL/GenBank/DDBJ databases">
        <title>Defluviimonas sp. nov., isolated from ocean surface water.</title>
        <authorList>
            <person name="He W."/>
            <person name="Wang L."/>
            <person name="Zhang D.-F."/>
        </authorList>
    </citation>
    <scope>NUCLEOTIDE SEQUENCE [LARGE SCALE GENOMIC DNA]</scope>
    <source>
        <strain evidence="2 3">WL0075</strain>
    </source>
</reference>
<dbReference type="RefSeq" id="WP_263721347.1">
    <property type="nucleotide sequence ID" value="NZ_JAOWLA010000007.1"/>
</dbReference>
<comment type="caution">
    <text evidence="2">The sequence shown here is derived from an EMBL/GenBank/DDBJ whole genome shotgun (WGS) entry which is preliminary data.</text>
</comment>
<evidence type="ECO:0000256" key="1">
    <source>
        <dbReference type="ARBA" id="ARBA00023270"/>
    </source>
</evidence>
<dbReference type="Gene3D" id="3.20.20.70">
    <property type="entry name" value="Aldolase class I"/>
    <property type="match status" value="1"/>
</dbReference>
<sequence>MSWPPFAGACTSTLLLKRLSEGAGMTLHVLEKLAATNPDCEIWWDSSPLVYDNWARGVLASAPAGKKADWDAQLKRLFDTATVAREGTMGFGGVTTNPPLSLQAIQNDPEFWIGEIGRIAAENPGEDVEGIYWKTYLEVVRRSAEMILPVYDASNGRHGHLSGQVDPRFVTDYDRMLSQGLQLATIGRNVMVKIPGSAEGYRVIEELTARGISTNNTTSFTVPQYIACMDAVSRGLERARAAGIDLSKWRSVITHMSARLGNIGDLEAQADLRGIKLSPEEILHGEMAVMKRAYHHGKRTGHPSKMLQCSMRVTDEGEGGAASSWHIEKIAGGDFVYTCPPGYIAQLMQAEDRLPAFDAKAIDEEPPAEVIEKLRQLPYFRQAYDFDGMKPDEFSQFGAFAATANEFAAATRKTVDFVARALESVRPQAA</sequence>
<protein>
    <recommendedName>
        <fullName evidence="4">Transaldolase</fullName>
    </recommendedName>
</protein>
<keyword evidence="3" id="KW-1185">Reference proteome</keyword>
<dbReference type="Proteomes" id="UP001652503">
    <property type="component" value="Unassembled WGS sequence"/>
</dbReference>
<dbReference type="EMBL" id="JAOWLA010000007">
    <property type="protein sequence ID" value="MCV2864825.1"/>
    <property type="molecule type" value="Genomic_DNA"/>
</dbReference>
<dbReference type="InterPro" id="IPR001585">
    <property type="entry name" value="TAL/FSA"/>
</dbReference>
<dbReference type="InterPro" id="IPR013785">
    <property type="entry name" value="Aldolase_TIM"/>
</dbReference>
<gene>
    <name evidence="2" type="ORF">OE647_08765</name>
</gene>
<dbReference type="PANTHER" id="PTHR10683">
    <property type="entry name" value="TRANSALDOLASE"/>
    <property type="match status" value="1"/>
</dbReference>
<dbReference type="PANTHER" id="PTHR10683:SF31">
    <property type="entry name" value="TRANSALDOLASE"/>
    <property type="match status" value="1"/>
</dbReference>
<proteinExistence type="predicted"/>
<evidence type="ECO:0000313" key="2">
    <source>
        <dbReference type="EMBL" id="MCV2864825.1"/>
    </source>
</evidence>
<evidence type="ECO:0008006" key="4">
    <source>
        <dbReference type="Google" id="ProtNLM"/>
    </source>
</evidence>
<accession>A0ABT2Z0Z9</accession>